<dbReference type="RefSeq" id="WP_106674316.1">
    <property type="nucleotide sequence ID" value="NZ_PXWG01000004.1"/>
</dbReference>
<organism evidence="1 2">
    <name type="scientific">Streptosporangium nondiastaticum</name>
    <dbReference type="NCBI Taxonomy" id="35764"/>
    <lineage>
        <taxon>Bacteria</taxon>
        <taxon>Bacillati</taxon>
        <taxon>Actinomycetota</taxon>
        <taxon>Actinomycetes</taxon>
        <taxon>Streptosporangiales</taxon>
        <taxon>Streptosporangiaceae</taxon>
        <taxon>Streptosporangium</taxon>
    </lineage>
</organism>
<dbReference type="OrthoDB" id="4339874at2"/>
<gene>
    <name evidence="1" type="ORF">B7P34_03700</name>
</gene>
<dbReference type="EMBL" id="PXWG01000004">
    <property type="protein sequence ID" value="PSJ30111.1"/>
    <property type="molecule type" value="Genomic_DNA"/>
</dbReference>
<name>A0A9X7JUS2_9ACTN</name>
<protein>
    <submittedName>
        <fullName evidence="1">Uncharacterized protein</fullName>
    </submittedName>
</protein>
<dbReference type="Proteomes" id="UP000242427">
    <property type="component" value="Unassembled WGS sequence"/>
</dbReference>
<reference evidence="1 2" key="1">
    <citation type="submission" date="2018-03" db="EMBL/GenBank/DDBJ databases">
        <title>Chitinolytic properties of Streptosporangium nondiastaticum TBG75A20.</title>
        <authorList>
            <person name="Gayathri V."/>
            <person name="Shiburaj S."/>
        </authorList>
    </citation>
    <scope>NUCLEOTIDE SEQUENCE [LARGE SCALE GENOMIC DNA]</scope>
    <source>
        <strain evidence="1 2">TBG75A20</strain>
    </source>
</reference>
<evidence type="ECO:0000313" key="1">
    <source>
        <dbReference type="EMBL" id="PSJ30111.1"/>
    </source>
</evidence>
<sequence length="149" mass="16646">MSGHFILSNISQADLDNARSHGGTWSPLQHGNIGWNANSRAVLSRALNNQDIPNRDGLPPHRYLIFQQAGNPNIEVTKKFLQETRDSWADPNRLRRPTGRGLGLRALNATAAGLWAQNKLHDCLVAQFWRPESATVTIEIYHLGGREMT</sequence>
<evidence type="ECO:0000313" key="2">
    <source>
        <dbReference type="Proteomes" id="UP000242427"/>
    </source>
</evidence>
<accession>A0A9X7JUS2</accession>
<dbReference type="AlphaFoldDB" id="A0A9X7JUS2"/>
<proteinExistence type="predicted"/>
<keyword evidence="2" id="KW-1185">Reference proteome</keyword>
<comment type="caution">
    <text evidence="1">The sequence shown here is derived from an EMBL/GenBank/DDBJ whole genome shotgun (WGS) entry which is preliminary data.</text>
</comment>